<keyword evidence="4" id="KW-1185">Reference proteome</keyword>
<gene>
    <name evidence="3" type="ORF">FACUT_6694</name>
</gene>
<evidence type="ECO:0000313" key="4">
    <source>
        <dbReference type="Proteomes" id="UP000536711"/>
    </source>
</evidence>
<feature type="chain" id="PRO_5034550350" description="Ig-like domain-containing protein" evidence="2">
    <location>
        <begin position="20"/>
        <end position="286"/>
    </location>
</feature>
<evidence type="ECO:0000313" key="3">
    <source>
        <dbReference type="EMBL" id="KAF4436122.1"/>
    </source>
</evidence>
<feature type="region of interest" description="Disordered" evidence="1">
    <location>
        <begin position="95"/>
        <end position="114"/>
    </location>
</feature>
<accession>A0A8H4JRD1</accession>
<keyword evidence="2" id="KW-0732">Signal</keyword>
<dbReference type="OrthoDB" id="5100344at2759"/>
<name>A0A8H4JRD1_9HYPO</name>
<sequence length="286" mass="29487">MHCNIFLLAVGLIADAAFASPCKPHGTTSAVTTSGVTSTVESSVTTIVEDTTTTVASETSELPTTTELSVTTMLEGSTTATTASDAATVTSAAETSVATTSEGETTTTAVSTSTAPAANPTYSLLATGGNLNNAQPQGNIEMTSLLVFNPSNPQTGGTRTFNIEPSTGRLQDANGGTYVCAYYGSSPSTSSPPPITYCNPTNTGTNKAYDYLTCEVVSGTLSCTAPQTICQEDEDIGLSCLTPQDDVYDQFFTERRATGMGTTDFWYISTGSPSGLNPISITAQVQ</sequence>
<dbReference type="Proteomes" id="UP000536711">
    <property type="component" value="Unassembled WGS sequence"/>
</dbReference>
<evidence type="ECO:0008006" key="5">
    <source>
        <dbReference type="Google" id="ProtNLM"/>
    </source>
</evidence>
<comment type="caution">
    <text evidence="3">The sequence shown here is derived from an EMBL/GenBank/DDBJ whole genome shotgun (WGS) entry which is preliminary data.</text>
</comment>
<protein>
    <recommendedName>
        <fullName evidence="5">Ig-like domain-containing protein</fullName>
    </recommendedName>
</protein>
<organism evidence="3 4">
    <name type="scientific">Fusarium acutatum</name>
    <dbReference type="NCBI Taxonomy" id="78861"/>
    <lineage>
        <taxon>Eukaryota</taxon>
        <taxon>Fungi</taxon>
        <taxon>Dikarya</taxon>
        <taxon>Ascomycota</taxon>
        <taxon>Pezizomycotina</taxon>
        <taxon>Sordariomycetes</taxon>
        <taxon>Hypocreomycetidae</taxon>
        <taxon>Hypocreales</taxon>
        <taxon>Nectriaceae</taxon>
        <taxon>Fusarium</taxon>
        <taxon>Fusarium fujikuroi species complex</taxon>
    </lineage>
</organism>
<evidence type="ECO:0000256" key="1">
    <source>
        <dbReference type="SAM" id="MobiDB-lite"/>
    </source>
</evidence>
<reference evidence="3 4" key="1">
    <citation type="submission" date="2020-01" db="EMBL/GenBank/DDBJ databases">
        <title>Identification and distribution of gene clusters putatively required for synthesis of sphingolipid metabolism inhibitors in phylogenetically diverse species of the filamentous fungus Fusarium.</title>
        <authorList>
            <person name="Kim H.-S."/>
            <person name="Busman M."/>
            <person name="Brown D.W."/>
            <person name="Divon H."/>
            <person name="Uhlig S."/>
            <person name="Proctor R.H."/>
        </authorList>
    </citation>
    <scope>NUCLEOTIDE SEQUENCE [LARGE SCALE GENOMIC DNA]</scope>
    <source>
        <strain evidence="3 4">NRRL 13308</strain>
    </source>
</reference>
<dbReference type="AlphaFoldDB" id="A0A8H4JRD1"/>
<feature type="signal peptide" evidence="2">
    <location>
        <begin position="1"/>
        <end position="19"/>
    </location>
</feature>
<dbReference type="EMBL" id="JAADJF010000157">
    <property type="protein sequence ID" value="KAF4436122.1"/>
    <property type="molecule type" value="Genomic_DNA"/>
</dbReference>
<proteinExistence type="predicted"/>
<evidence type="ECO:0000256" key="2">
    <source>
        <dbReference type="SAM" id="SignalP"/>
    </source>
</evidence>